<accession>A0A6L2KCZ0</accession>
<dbReference type="AlphaFoldDB" id="A0A6L2KCZ0"/>
<comment type="caution">
    <text evidence="1">The sequence shown here is derived from an EMBL/GenBank/DDBJ whole genome shotgun (WGS) entry which is preliminary data.</text>
</comment>
<dbReference type="EMBL" id="BKCJ010002147">
    <property type="protein sequence ID" value="GEU46597.1"/>
    <property type="molecule type" value="Genomic_DNA"/>
</dbReference>
<reference evidence="1" key="1">
    <citation type="journal article" date="2019" name="Sci. Rep.">
        <title>Draft genome of Tanacetum cinerariifolium, the natural source of mosquito coil.</title>
        <authorList>
            <person name="Yamashiro T."/>
            <person name="Shiraishi A."/>
            <person name="Satake H."/>
            <person name="Nakayama K."/>
        </authorList>
    </citation>
    <scope>NUCLEOTIDE SEQUENCE</scope>
</reference>
<gene>
    <name evidence="1" type="ORF">Tci_018575</name>
</gene>
<proteinExistence type="predicted"/>
<evidence type="ECO:0000313" key="1">
    <source>
        <dbReference type="EMBL" id="GEU46597.1"/>
    </source>
</evidence>
<protein>
    <submittedName>
        <fullName evidence="1">Uncharacterized protein</fullName>
    </submittedName>
</protein>
<name>A0A6L2KCZ0_TANCI</name>
<organism evidence="1">
    <name type="scientific">Tanacetum cinerariifolium</name>
    <name type="common">Dalmatian daisy</name>
    <name type="synonym">Chrysanthemum cinerariifolium</name>
    <dbReference type="NCBI Taxonomy" id="118510"/>
    <lineage>
        <taxon>Eukaryota</taxon>
        <taxon>Viridiplantae</taxon>
        <taxon>Streptophyta</taxon>
        <taxon>Embryophyta</taxon>
        <taxon>Tracheophyta</taxon>
        <taxon>Spermatophyta</taxon>
        <taxon>Magnoliopsida</taxon>
        <taxon>eudicotyledons</taxon>
        <taxon>Gunneridae</taxon>
        <taxon>Pentapetalae</taxon>
        <taxon>asterids</taxon>
        <taxon>campanulids</taxon>
        <taxon>Asterales</taxon>
        <taxon>Asteraceae</taxon>
        <taxon>Asteroideae</taxon>
        <taxon>Anthemideae</taxon>
        <taxon>Anthemidinae</taxon>
        <taxon>Tanacetum</taxon>
    </lineage>
</organism>
<sequence>MTFSLALIQLPDLDEMHHSKQQNRHFLLVMLRLELHKASVLPVGRLTLDLRLRYTSCFSRVNMKSLIINYVPKKLHDADPEITLGELGI</sequence>